<dbReference type="OrthoDB" id="188902at2759"/>
<evidence type="ECO:0000313" key="2">
    <source>
        <dbReference type="EMBL" id="EJK43758.1"/>
    </source>
</evidence>
<dbReference type="Proteomes" id="UP000266841">
    <property type="component" value="Unassembled WGS sequence"/>
</dbReference>
<proteinExistence type="predicted"/>
<keyword evidence="3" id="KW-1185">Reference proteome</keyword>
<dbReference type="InterPro" id="IPR032675">
    <property type="entry name" value="LRR_dom_sf"/>
</dbReference>
<keyword evidence="1" id="KW-0677">Repeat</keyword>
<dbReference type="EMBL" id="AGNL01050678">
    <property type="protein sequence ID" value="EJK43758.1"/>
    <property type="molecule type" value="Genomic_DNA"/>
</dbReference>
<accession>K0QY65</accession>
<dbReference type="Gene3D" id="3.80.10.10">
    <property type="entry name" value="Ribonuclease Inhibitor"/>
    <property type="match status" value="1"/>
</dbReference>
<comment type="caution">
    <text evidence="2">The sequence shown here is derived from an EMBL/GenBank/DDBJ whole genome shotgun (WGS) entry which is preliminary data.</text>
</comment>
<organism evidence="2 3">
    <name type="scientific">Thalassiosira oceanica</name>
    <name type="common">Marine diatom</name>
    <dbReference type="NCBI Taxonomy" id="159749"/>
    <lineage>
        <taxon>Eukaryota</taxon>
        <taxon>Sar</taxon>
        <taxon>Stramenopiles</taxon>
        <taxon>Ochrophyta</taxon>
        <taxon>Bacillariophyta</taxon>
        <taxon>Coscinodiscophyceae</taxon>
        <taxon>Thalassiosirophycidae</taxon>
        <taxon>Thalassiosirales</taxon>
        <taxon>Thalassiosiraceae</taxon>
        <taxon>Thalassiosira</taxon>
    </lineage>
</organism>
<gene>
    <name evidence="2" type="ORF">THAOC_37767</name>
</gene>
<sequence length="404" mass="45357">MERLLPSFKQIIQSLRMGTVSGPILIHFNHHDEDGNRDAVDHGDFLMPYWKEFAAALTHWSEYHADEISLKVFVCFIEIPKAVLDVLRPAFEQSRIESFFFRGSRHPGDMADFVTSVLQTNLYITTVGFAGIAFVHEDLEAIYHRAIKSRNAAGQITKILQLQQLSGCFQDGIETETLEMILASVSTAAASKEVTLYLDKNGMSSREAVVIAEFLSSNPTLTALNLSDNRFDNADAAVLANSLSSNTNLRELYLENDEIKKNGRFAFLHAMFDVSSLASCAASNHTCRVWILQEDPSALINNRELISMNKWEKIFAMLALSGGDSFINTSLLEGVPAHLIPMLLNKADFGANEEDDPRVTDLYLELTNIIRSKKHDVWDNLGKTKPINCMYELMRCWVVPLIFA</sequence>
<reference evidence="2 3" key="1">
    <citation type="journal article" date="2012" name="Genome Biol.">
        <title>Genome and low-iron response of an oceanic diatom adapted to chronic iron limitation.</title>
        <authorList>
            <person name="Lommer M."/>
            <person name="Specht M."/>
            <person name="Roy A.S."/>
            <person name="Kraemer L."/>
            <person name="Andreson R."/>
            <person name="Gutowska M.A."/>
            <person name="Wolf J."/>
            <person name="Bergner S.V."/>
            <person name="Schilhabel M.B."/>
            <person name="Klostermeier U.C."/>
            <person name="Beiko R.G."/>
            <person name="Rosenstiel P."/>
            <person name="Hippler M."/>
            <person name="Laroche J."/>
        </authorList>
    </citation>
    <scope>NUCLEOTIDE SEQUENCE [LARGE SCALE GENOMIC DNA]</scope>
    <source>
        <strain evidence="2 3">CCMP1005</strain>
    </source>
</reference>
<dbReference type="SUPFAM" id="SSF52047">
    <property type="entry name" value="RNI-like"/>
    <property type="match status" value="1"/>
</dbReference>
<evidence type="ECO:0000256" key="1">
    <source>
        <dbReference type="ARBA" id="ARBA00022737"/>
    </source>
</evidence>
<name>K0QY65_THAOC</name>
<evidence type="ECO:0000313" key="3">
    <source>
        <dbReference type="Proteomes" id="UP000266841"/>
    </source>
</evidence>
<dbReference type="PANTHER" id="PTHR24111:SF0">
    <property type="entry name" value="LEUCINE-RICH REPEAT-CONTAINING PROTEIN"/>
    <property type="match status" value="1"/>
</dbReference>
<protein>
    <submittedName>
        <fullName evidence="2">Uncharacterized protein</fullName>
    </submittedName>
</protein>
<dbReference type="PANTHER" id="PTHR24111">
    <property type="entry name" value="LEUCINE-RICH REPEAT-CONTAINING PROTEIN 34"/>
    <property type="match status" value="1"/>
</dbReference>
<dbReference type="AlphaFoldDB" id="K0QY65"/>
<dbReference type="InterPro" id="IPR052201">
    <property type="entry name" value="LRR-containing_regulator"/>
</dbReference>